<dbReference type="InterPro" id="IPR029058">
    <property type="entry name" value="AB_hydrolase_fold"/>
</dbReference>
<dbReference type="PANTHER" id="PTHR43142">
    <property type="entry name" value="CARBOXYLIC ESTER HYDROLASE"/>
    <property type="match status" value="1"/>
</dbReference>
<evidence type="ECO:0000313" key="5">
    <source>
        <dbReference type="EMBL" id="GGB04427.1"/>
    </source>
</evidence>
<keyword evidence="6" id="KW-1185">Reference proteome</keyword>
<name>A0A916SKX0_9HYPH</name>
<dbReference type="InterPro" id="IPR019826">
    <property type="entry name" value="Carboxylesterase_B_AS"/>
</dbReference>
<feature type="domain" description="Carboxylesterase type B" evidence="4">
    <location>
        <begin position="24"/>
        <end position="460"/>
    </location>
</feature>
<dbReference type="Pfam" id="PF00135">
    <property type="entry name" value="COesterase"/>
    <property type="match status" value="1"/>
</dbReference>
<keyword evidence="2 3" id="KW-0378">Hydrolase</keyword>
<dbReference type="GO" id="GO:0016787">
    <property type="term" value="F:hydrolase activity"/>
    <property type="evidence" value="ECO:0007669"/>
    <property type="project" value="UniProtKB-KW"/>
</dbReference>
<accession>A0A916SKX0</accession>
<dbReference type="Proteomes" id="UP000646478">
    <property type="component" value="Unassembled WGS sequence"/>
</dbReference>
<proteinExistence type="inferred from homology"/>
<dbReference type="EC" id="3.1.1.-" evidence="3"/>
<evidence type="ECO:0000256" key="3">
    <source>
        <dbReference type="RuleBase" id="RU361235"/>
    </source>
</evidence>
<comment type="caution">
    <text evidence="5">The sequence shown here is derived from an EMBL/GenBank/DDBJ whole genome shotgun (WGS) entry which is preliminary data.</text>
</comment>
<reference evidence="5" key="2">
    <citation type="submission" date="2020-09" db="EMBL/GenBank/DDBJ databases">
        <authorList>
            <person name="Sun Q."/>
            <person name="Zhou Y."/>
        </authorList>
    </citation>
    <scope>NUCLEOTIDE SEQUENCE</scope>
    <source>
        <strain evidence="5">CGMCC 1.15082</strain>
    </source>
</reference>
<evidence type="ECO:0000259" key="4">
    <source>
        <dbReference type="Pfam" id="PF00135"/>
    </source>
</evidence>
<dbReference type="SUPFAM" id="SSF53474">
    <property type="entry name" value="alpha/beta-Hydrolases"/>
    <property type="match status" value="1"/>
</dbReference>
<dbReference type="PANTHER" id="PTHR43142:SF1">
    <property type="entry name" value="CARBOXYLIC ESTER HYDROLASE"/>
    <property type="match status" value="1"/>
</dbReference>
<comment type="similarity">
    <text evidence="1 3">Belongs to the type-B carboxylesterase/lipase family.</text>
</comment>
<evidence type="ECO:0000256" key="2">
    <source>
        <dbReference type="ARBA" id="ARBA00022801"/>
    </source>
</evidence>
<dbReference type="Gene3D" id="3.40.50.1820">
    <property type="entry name" value="alpha/beta hydrolase"/>
    <property type="match status" value="1"/>
</dbReference>
<reference evidence="5" key="1">
    <citation type="journal article" date="2014" name="Int. J. Syst. Evol. Microbiol.">
        <title>Complete genome sequence of Corynebacterium casei LMG S-19264T (=DSM 44701T), isolated from a smear-ripened cheese.</title>
        <authorList>
            <consortium name="US DOE Joint Genome Institute (JGI-PGF)"/>
            <person name="Walter F."/>
            <person name="Albersmeier A."/>
            <person name="Kalinowski J."/>
            <person name="Ruckert C."/>
        </authorList>
    </citation>
    <scope>NUCLEOTIDE SEQUENCE</scope>
    <source>
        <strain evidence="5">CGMCC 1.15082</strain>
    </source>
</reference>
<dbReference type="PROSITE" id="PS00122">
    <property type="entry name" value="CARBOXYLESTERASE_B_1"/>
    <property type="match status" value="1"/>
</dbReference>
<dbReference type="InterPro" id="IPR002018">
    <property type="entry name" value="CarbesteraseB"/>
</dbReference>
<dbReference type="EMBL" id="BMHH01000017">
    <property type="protein sequence ID" value="GGB04427.1"/>
    <property type="molecule type" value="Genomic_DNA"/>
</dbReference>
<dbReference type="AlphaFoldDB" id="A0A916SKX0"/>
<protein>
    <recommendedName>
        <fullName evidence="3">Carboxylic ester hydrolase</fullName>
        <ecNumber evidence="3">3.1.1.-</ecNumber>
    </recommendedName>
</protein>
<evidence type="ECO:0000256" key="1">
    <source>
        <dbReference type="ARBA" id="ARBA00005964"/>
    </source>
</evidence>
<sequence length="474" mass="51201">MMAPVDVSSRGAAYRGLYDKDGFRFLGIPYGKAPVGALRFQPPQAVALTGMVDATRAGRAPPQVPRPMPAWAPRNTGFEVGEDCLNLNVFTPGLEGKRPVIVHVFGGGFQTGSANGGYQDDMGFASAGDVVLVRPNFRIGALGFLALGAQMGDAAPANRGMLDLVVALEWVAKHVADFGGDPGNVTLLGLSSGAFMIGSLFGMEGVGHLFHRAWMMSGSASRIIDIDTARAMTQDFLERAGIRPGDRAALENLPVETVLSLQEQIVATDLGERNAPGGHTFGIILDGTSLKRHPLEGLASGEFRDKPIVVGWTRDEARMWYACGIMQPPESRERLLATIRRFFPDREKATLATLQAAYPGASFAELEERFLSVTIYRGPAQRTAETHGRAGGRAFAYEFCWVPDFEGGRLGASHGFDEPFIFGNVEAERVPLARGRTEAQQLAREMSGELVRFARTGAPSWPDFCQSGQIKQLR</sequence>
<evidence type="ECO:0000313" key="6">
    <source>
        <dbReference type="Proteomes" id="UP000646478"/>
    </source>
</evidence>
<gene>
    <name evidence="5" type="ORF">GCM10011491_35680</name>
</gene>
<organism evidence="5 6">
    <name type="scientific">Brucella endophytica</name>
    <dbReference type="NCBI Taxonomy" id="1963359"/>
    <lineage>
        <taxon>Bacteria</taxon>
        <taxon>Pseudomonadati</taxon>
        <taxon>Pseudomonadota</taxon>
        <taxon>Alphaproteobacteria</taxon>
        <taxon>Hyphomicrobiales</taxon>
        <taxon>Brucellaceae</taxon>
        <taxon>Brucella/Ochrobactrum group</taxon>
        <taxon>Brucella</taxon>
    </lineage>
</organism>